<keyword evidence="3" id="KW-1185">Reference proteome</keyword>
<dbReference type="OMA" id="CLICTSW"/>
<reference evidence="2" key="2">
    <citation type="submission" date="2025-08" db="UniProtKB">
        <authorList>
            <consortium name="Ensembl"/>
        </authorList>
    </citation>
    <scope>IDENTIFICATION</scope>
</reference>
<dbReference type="eggNOG" id="ENOG502TE3P">
    <property type="taxonomic scope" value="Eukaryota"/>
</dbReference>
<feature type="compositionally biased region" description="Basic and acidic residues" evidence="1">
    <location>
        <begin position="1011"/>
        <end position="1033"/>
    </location>
</feature>
<proteinExistence type="predicted"/>
<reference evidence="2 3" key="1">
    <citation type="journal article" date="2007" name="Nature">
        <title>Genome of the marsupial Monodelphis domestica reveals innovation in non-coding sequences.</title>
        <authorList>
            <person name="Mikkelsen T.S."/>
            <person name="Wakefield M.J."/>
            <person name="Aken B."/>
            <person name="Amemiya C.T."/>
            <person name="Chang J.L."/>
            <person name="Duke S."/>
            <person name="Garber M."/>
            <person name="Gentles A.J."/>
            <person name="Goodstadt L."/>
            <person name="Heger A."/>
            <person name="Jurka J."/>
            <person name="Kamal M."/>
            <person name="Mauceli E."/>
            <person name="Searle S.M."/>
            <person name="Sharpe T."/>
            <person name="Baker M.L."/>
            <person name="Batzer M.A."/>
            <person name="Benos P.V."/>
            <person name="Belov K."/>
            <person name="Clamp M."/>
            <person name="Cook A."/>
            <person name="Cuff J."/>
            <person name="Das R."/>
            <person name="Davidow L."/>
            <person name="Deakin J.E."/>
            <person name="Fazzari M.J."/>
            <person name="Glass J.L."/>
            <person name="Grabherr M."/>
            <person name="Greally J.M."/>
            <person name="Gu W."/>
            <person name="Hore T.A."/>
            <person name="Huttley G.A."/>
            <person name="Kleber M."/>
            <person name="Jirtle R.L."/>
            <person name="Koina E."/>
            <person name="Lee J.T."/>
            <person name="Mahony S."/>
            <person name="Marra M.A."/>
            <person name="Miller R.D."/>
            <person name="Nicholls R.D."/>
            <person name="Oda M."/>
            <person name="Papenfuss A.T."/>
            <person name="Parra Z.E."/>
            <person name="Pollock D.D."/>
            <person name="Ray D.A."/>
            <person name="Schein J.E."/>
            <person name="Speed T.P."/>
            <person name="Thompson K."/>
            <person name="VandeBerg J.L."/>
            <person name="Wade C.M."/>
            <person name="Walker J.A."/>
            <person name="Waters P.D."/>
            <person name="Webber C."/>
            <person name="Weidman J.R."/>
            <person name="Xie X."/>
            <person name="Zody M.C."/>
            <person name="Baldwin J."/>
            <person name="Abdouelleil A."/>
            <person name="Abdulkadir J."/>
            <person name="Abebe A."/>
            <person name="Abera B."/>
            <person name="Abreu J."/>
            <person name="Acer S.C."/>
            <person name="Aftuck L."/>
            <person name="Alexander A."/>
            <person name="An P."/>
            <person name="Anderson E."/>
            <person name="Anderson S."/>
            <person name="Arachi H."/>
            <person name="Azer M."/>
            <person name="Bachantsang P."/>
            <person name="Barry A."/>
            <person name="Bayul T."/>
            <person name="Berlin A."/>
            <person name="Bessette D."/>
            <person name="Bloom T."/>
            <person name="Bloom T."/>
            <person name="Boguslavskiy L."/>
            <person name="Bonnet C."/>
            <person name="Boukhgalter B."/>
            <person name="Bourzgui I."/>
            <person name="Brown A."/>
            <person name="Cahill P."/>
            <person name="Channer S."/>
            <person name="Cheshatsang Y."/>
            <person name="Chuda L."/>
            <person name="Citroen M."/>
            <person name="Collymore A."/>
            <person name="Cooke P."/>
            <person name="Costello M."/>
            <person name="D'Aco K."/>
            <person name="Daza R."/>
            <person name="De Haan G."/>
            <person name="DeGray S."/>
            <person name="DeMaso C."/>
            <person name="Dhargay N."/>
            <person name="Dooley K."/>
            <person name="Dooley E."/>
            <person name="Doricent M."/>
            <person name="Dorje P."/>
            <person name="Dorjee K."/>
            <person name="Dupes A."/>
            <person name="Elong R."/>
            <person name="Falk J."/>
            <person name="Farina A."/>
            <person name="Faro S."/>
            <person name="Ferguson D."/>
            <person name="Fisher S."/>
            <person name="Foley C.D."/>
            <person name="Franke A."/>
            <person name="Friedrich D."/>
            <person name="Gadbois L."/>
            <person name="Gearin G."/>
            <person name="Gearin C.R."/>
            <person name="Giannoukos G."/>
            <person name="Goode T."/>
            <person name="Graham J."/>
            <person name="Grandbois E."/>
            <person name="Grewal S."/>
            <person name="Gyaltsen K."/>
            <person name="Hafez N."/>
            <person name="Hagos B."/>
            <person name="Hall J."/>
            <person name="Henson C."/>
            <person name="Hollinger A."/>
            <person name="Honan T."/>
            <person name="Huard M.D."/>
            <person name="Hughes L."/>
            <person name="Hurhula B."/>
            <person name="Husby M.E."/>
            <person name="Kamat A."/>
            <person name="Kanga B."/>
            <person name="Kashin S."/>
            <person name="Khazanovich D."/>
            <person name="Kisner P."/>
            <person name="Lance K."/>
            <person name="Lara M."/>
            <person name="Lee W."/>
            <person name="Lennon N."/>
            <person name="Letendre F."/>
            <person name="LeVine R."/>
            <person name="Lipovsky A."/>
            <person name="Liu X."/>
            <person name="Liu J."/>
            <person name="Liu S."/>
            <person name="Lokyitsang T."/>
            <person name="Lokyitsang Y."/>
            <person name="Lubonja R."/>
            <person name="Lui A."/>
            <person name="MacDonald P."/>
            <person name="Magnisalis V."/>
            <person name="Maru K."/>
            <person name="Matthews C."/>
            <person name="McCusker W."/>
            <person name="McDonough S."/>
            <person name="Mehta T."/>
            <person name="Meldrim J."/>
            <person name="Meneus L."/>
            <person name="Mihai O."/>
            <person name="Mihalev A."/>
            <person name="Mihova T."/>
            <person name="Mittelman R."/>
            <person name="Mlenga V."/>
            <person name="Montmayeur A."/>
            <person name="Mulrain L."/>
            <person name="Navidi A."/>
            <person name="Naylor J."/>
            <person name="Negash T."/>
            <person name="Nguyen T."/>
            <person name="Nguyen N."/>
            <person name="Nicol R."/>
            <person name="Norbu C."/>
            <person name="Norbu N."/>
            <person name="Novod N."/>
            <person name="O'Neill B."/>
            <person name="Osman S."/>
            <person name="Markiewicz E."/>
            <person name="Oyono O.L."/>
            <person name="Patti C."/>
            <person name="Phunkhang P."/>
            <person name="Pierre F."/>
            <person name="Priest M."/>
            <person name="Raghuraman S."/>
            <person name="Rege F."/>
            <person name="Reyes R."/>
            <person name="Rise C."/>
            <person name="Rogov P."/>
            <person name="Ross K."/>
            <person name="Ryan E."/>
            <person name="Settipalli S."/>
            <person name="Shea T."/>
            <person name="Sherpa N."/>
            <person name="Shi L."/>
            <person name="Shih D."/>
            <person name="Sparrow T."/>
            <person name="Spaulding J."/>
            <person name="Stalker J."/>
            <person name="Stange-Thomann N."/>
            <person name="Stavropoulos S."/>
            <person name="Stone C."/>
            <person name="Strader C."/>
            <person name="Tesfaye S."/>
            <person name="Thomson T."/>
            <person name="Thoulutsang Y."/>
            <person name="Thoulutsang D."/>
            <person name="Topham K."/>
            <person name="Topping I."/>
            <person name="Tsamla T."/>
            <person name="Vassiliev H."/>
            <person name="Vo A."/>
            <person name="Wangchuk T."/>
            <person name="Wangdi T."/>
            <person name="Weiand M."/>
            <person name="Wilkinson J."/>
            <person name="Wilson A."/>
            <person name="Yadav S."/>
            <person name="Young G."/>
            <person name="Yu Q."/>
            <person name="Zembek L."/>
            <person name="Zhong D."/>
            <person name="Zimmer A."/>
            <person name="Zwirko Z."/>
            <person name="Jaffe D.B."/>
            <person name="Alvarez P."/>
            <person name="Brockman W."/>
            <person name="Butler J."/>
            <person name="Chin C."/>
            <person name="Gnerre S."/>
            <person name="MacCallum I."/>
            <person name="Graves J.A."/>
            <person name="Ponting C.P."/>
            <person name="Breen M."/>
            <person name="Samollow P.B."/>
            <person name="Lander E.S."/>
            <person name="Lindblad-Toh K."/>
        </authorList>
    </citation>
    <scope>NUCLEOTIDE SEQUENCE [LARGE SCALE GENOMIC DNA]</scope>
</reference>
<feature type="compositionally biased region" description="Polar residues" evidence="1">
    <location>
        <begin position="7"/>
        <end position="19"/>
    </location>
</feature>
<evidence type="ECO:0000313" key="3">
    <source>
        <dbReference type="Proteomes" id="UP000002280"/>
    </source>
</evidence>
<feature type="region of interest" description="Disordered" evidence="1">
    <location>
        <begin position="893"/>
        <end position="918"/>
    </location>
</feature>
<reference evidence="2" key="3">
    <citation type="submission" date="2025-09" db="UniProtKB">
        <authorList>
            <consortium name="Ensembl"/>
        </authorList>
    </citation>
    <scope>IDENTIFICATION</scope>
</reference>
<dbReference type="Proteomes" id="UP000002280">
    <property type="component" value="Chromosome 4"/>
</dbReference>
<feature type="region of interest" description="Disordered" evidence="1">
    <location>
        <begin position="1172"/>
        <end position="1202"/>
    </location>
</feature>
<dbReference type="PANTHER" id="PTHR35825:SF2">
    <property type="entry name" value="CASEIN KINASE II SUBUNIT ALPHA'-INTERACTING PROTEIN"/>
    <property type="match status" value="1"/>
</dbReference>
<accession>K7E2L8</accession>
<dbReference type="GeneID" id="103104121"/>
<evidence type="ECO:0000313" key="2">
    <source>
        <dbReference type="Ensembl" id="ENSMODP00000040019.1"/>
    </source>
</evidence>
<dbReference type="Bgee" id="ENSMODG00000028043">
    <property type="expression patterns" value="Expressed in spermatocyte and 6 other cell types or tissues"/>
</dbReference>
<organism evidence="2 3">
    <name type="scientific">Monodelphis domestica</name>
    <name type="common">Gray short-tailed opossum</name>
    <dbReference type="NCBI Taxonomy" id="13616"/>
    <lineage>
        <taxon>Eukaryota</taxon>
        <taxon>Metazoa</taxon>
        <taxon>Chordata</taxon>
        <taxon>Craniata</taxon>
        <taxon>Vertebrata</taxon>
        <taxon>Euteleostomi</taxon>
        <taxon>Mammalia</taxon>
        <taxon>Metatheria</taxon>
        <taxon>Didelphimorphia</taxon>
        <taxon>Didelphidae</taxon>
        <taxon>Monodelphis</taxon>
    </lineage>
</organism>
<name>K7E2L8_MONDO</name>
<dbReference type="InterPro" id="IPR038954">
    <property type="entry name" value="CSNKA2IP"/>
</dbReference>
<dbReference type="OrthoDB" id="10445833at2759"/>
<dbReference type="GeneTree" id="ENSGT00940000166717"/>
<feature type="region of interest" description="Disordered" evidence="1">
    <location>
        <begin position="552"/>
        <end position="574"/>
    </location>
</feature>
<dbReference type="Ensembl" id="ENSMODT00000043122.1">
    <property type="protein sequence ID" value="ENSMODP00000040019.1"/>
    <property type="gene ID" value="ENSMODG00000028043.1"/>
</dbReference>
<evidence type="ECO:0000256" key="1">
    <source>
        <dbReference type="SAM" id="MobiDB-lite"/>
    </source>
</evidence>
<dbReference type="InParanoid" id="K7E2L8"/>
<feature type="compositionally biased region" description="Polar residues" evidence="1">
    <location>
        <begin position="1034"/>
        <end position="1044"/>
    </location>
</feature>
<feature type="region of interest" description="Disordered" evidence="1">
    <location>
        <begin position="953"/>
        <end position="1044"/>
    </location>
</feature>
<dbReference type="HOGENOM" id="CLU_256971_0_0_1"/>
<feature type="region of interest" description="Disordered" evidence="1">
    <location>
        <begin position="140"/>
        <end position="162"/>
    </location>
</feature>
<protein>
    <submittedName>
        <fullName evidence="2">Uncharacterized LOC103104121</fullName>
    </submittedName>
</protein>
<sequence>MPHFSHQARTLQAPLNPSKWTKPKPEPKVKYLLKAMEPPHTDHRAMAVPLPYLQQQGNPKSTLHLKKNAGTAIMPLPKPRVIVKKTEVSFKATRQCLPFPSSPKCQPETPLNPDLLNPVNSSDPDHLPKIFPDFDHQMEDPIHLHQNPPSPSIPNTQAEIPPNESPRLDARLKTCADSQTGALSVPMSLCQQTKISPRVRPYVKATNPLARVYHQKPKATAAPSSSFPKDCWPKSRALKSSGQLGKTSKELHPNFKTTVVTSLFQFSDRQSRNVAASSVHLNQKIRATTMTQAEKKLRSIAQVSLRPEKKCREISGKKDNHQAMTLLDSDHGGTSPLLVLGYKDAIPLSSDKEVTLPFNTDLDQAETEAIPNANIQMLQARLSLGGKMTLIPANQATTLTSQDHGATPPMRLDQQGKTLSDLDCESTLPPVHNQQAEDTQDLMAPVSIKMEEKVWETKPPKTDHQTVILMDQDFKVRPSLDLDQEDKTQTGPEDLVIPFRTDYEAEDTTLGSTIHFSLQKDQEKQEMMPPEPDSPGTILTVCCFEATSTMGSEEQYNIAPSPENQSTTPPSYDHQDEDILEQYAHFIFQAGLNRQETISQETDQQLVDLTEWDFWDTPFPQIIGNQEITITDHVDTPPPHPDHQTEEYRLNYNTLTSPQVEKEDWETISQENDYQATTLSDGDQRVFVSPLISDAQDKALFPPDLDQTTLLADLEHWPETIPDPISQVSLQMEKESWEMTPPRMDSQSTTLSNQGCARPPVDLDQKDNALSGLIHQTISPTSPDMQPEDLPGLTIAHDLIQSEQQHSETMASHQDAAAVVQDHQLIPLLLSDFQYSIPSAPMNEATLPPSPDKQNEGTQVLINHPSIPVKPEPRETSEPGTPQAIILTVQDKGSEISLSSDSQDTHLDDPNCPSVSLSSLDNKLENVQDPQTQATPFAGQYHSQVLSVNVSHKVTPPSTLNSQESLPHSPEKQADTPPHPTNIQSKLPNMFTIHRASPSPTYRVTPPVTSHKMEPSKNRRHPSKTEQSSKHQSQDQTKVQSQTQMVKNRRIPWCLSYIKPYNVEGGYVPAKTIQSIVNSIPQQKIKSDVCKQILLRRMRVSPPFGKGRRMLMAYTVCLICTSWVPNGCPHTQGLKYSCEAQLLAIPIPLPGPKEELGVKFILQVPKEKLPIFKQQNTHSKSRKPFNSSGYQSHSSLPSASPSLPAREKWLQFIVGKDQPVGRNSPRGQSTCVGEMTGKRNTREEDLRGPRTFLRSLLQIFQMKQKGH</sequence>
<dbReference type="AlphaFoldDB" id="K7E2L8"/>
<feature type="compositionally biased region" description="Polar residues" evidence="1">
    <location>
        <begin position="1173"/>
        <end position="1193"/>
    </location>
</feature>
<dbReference type="PANTHER" id="PTHR35825">
    <property type="entry name" value="CASEIN KINASE II SUBUNIT ALPHA PRIME-INTERACTING PROTEIN"/>
    <property type="match status" value="1"/>
</dbReference>
<feature type="region of interest" description="Disordered" evidence="1">
    <location>
        <begin position="1"/>
        <end position="25"/>
    </location>
</feature>
<feature type="compositionally biased region" description="Polar residues" evidence="1">
    <location>
        <begin position="953"/>
        <end position="966"/>
    </location>
</feature>